<dbReference type="SMART" id="SM00382">
    <property type="entry name" value="AAA"/>
    <property type="match status" value="1"/>
</dbReference>
<keyword evidence="3" id="KW-0547">Nucleotide-binding</keyword>
<dbReference type="InterPro" id="IPR027417">
    <property type="entry name" value="P-loop_NTPase"/>
</dbReference>
<organism evidence="6 7">
    <name type="scientific">Orrella marina</name>
    <dbReference type="NCBI Taxonomy" id="2163011"/>
    <lineage>
        <taxon>Bacteria</taxon>
        <taxon>Pseudomonadati</taxon>
        <taxon>Pseudomonadota</taxon>
        <taxon>Betaproteobacteria</taxon>
        <taxon>Burkholderiales</taxon>
        <taxon>Alcaligenaceae</taxon>
        <taxon>Orrella</taxon>
    </lineage>
</organism>
<dbReference type="InterPro" id="IPR032823">
    <property type="entry name" value="BCA_ABC_TP_C"/>
</dbReference>
<proteinExistence type="predicted"/>
<keyword evidence="2" id="KW-1003">Cell membrane</keyword>
<dbReference type="RefSeq" id="WP_108620355.1">
    <property type="nucleotide sequence ID" value="NZ_CP028901.1"/>
</dbReference>
<dbReference type="Pfam" id="PF00005">
    <property type="entry name" value="ABC_tran"/>
    <property type="match status" value="1"/>
</dbReference>
<name>A0A2R4XGJ2_9BURK</name>
<keyword evidence="2" id="KW-0472">Membrane</keyword>
<evidence type="ECO:0000256" key="4">
    <source>
        <dbReference type="ARBA" id="ARBA00022840"/>
    </source>
</evidence>
<evidence type="ECO:0000313" key="6">
    <source>
        <dbReference type="EMBL" id="AWB32915.1"/>
    </source>
</evidence>
<sequence length="250" mass="27174">MKSDERVALVRTEGIGRRYGGLQAVADFSFDIFPEEILGLIGPNGAGKSTTFNLISGFVKPTSGRLFFEGKDVTGSSPTRISRMGLVRTFQHGSLMKSLTVRDNIVVGVLGAVGLLHTRSVQNKVVDAARMLGLEQYLDEVSGNLSHGIQRLISIAIAYAASPKVLCLDEPLTGLNQTEATETLNLLRHIRDNQKCAILLVEHNMKAVMQLCERIVVLHHGQMLAMGTPSQIRSNPAVITAYLGEKHARS</sequence>
<dbReference type="OrthoDB" id="9781337at2"/>
<dbReference type="GO" id="GO:0005524">
    <property type="term" value="F:ATP binding"/>
    <property type="evidence" value="ECO:0007669"/>
    <property type="project" value="UniProtKB-KW"/>
</dbReference>
<dbReference type="AlphaFoldDB" id="A0A2R4XGJ2"/>
<protein>
    <submittedName>
        <fullName evidence="6">ABC transporter ATP-binding protein</fullName>
    </submittedName>
</protein>
<evidence type="ECO:0000256" key="1">
    <source>
        <dbReference type="ARBA" id="ARBA00022448"/>
    </source>
</evidence>
<keyword evidence="1" id="KW-0813">Transport</keyword>
<dbReference type="CDD" id="cd03219">
    <property type="entry name" value="ABC_Mj1267_LivG_branched"/>
    <property type="match status" value="1"/>
</dbReference>
<dbReference type="PANTHER" id="PTHR45772">
    <property type="entry name" value="CONSERVED COMPONENT OF ABC TRANSPORTER FOR NATURAL AMINO ACIDS-RELATED"/>
    <property type="match status" value="1"/>
</dbReference>
<evidence type="ECO:0000259" key="5">
    <source>
        <dbReference type="PROSITE" id="PS50893"/>
    </source>
</evidence>
<dbReference type="InterPro" id="IPR003593">
    <property type="entry name" value="AAA+_ATPase"/>
</dbReference>
<dbReference type="Proteomes" id="UP000244571">
    <property type="component" value="Chromosome"/>
</dbReference>
<dbReference type="Gene3D" id="3.40.50.300">
    <property type="entry name" value="P-loop containing nucleotide triphosphate hydrolases"/>
    <property type="match status" value="1"/>
</dbReference>
<dbReference type="EMBL" id="CP028901">
    <property type="protein sequence ID" value="AWB32915.1"/>
    <property type="molecule type" value="Genomic_DNA"/>
</dbReference>
<dbReference type="PANTHER" id="PTHR45772:SF2">
    <property type="entry name" value="ABC TRANSPORTER ATP-BINDING PROTEIN"/>
    <property type="match status" value="1"/>
</dbReference>
<keyword evidence="7" id="KW-1185">Reference proteome</keyword>
<reference evidence="6 7" key="1">
    <citation type="submission" date="2018-04" db="EMBL/GenBank/DDBJ databases">
        <title>Bordetella sp. HZ20 isolated from seawater.</title>
        <authorList>
            <person name="Sun C."/>
        </authorList>
    </citation>
    <scope>NUCLEOTIDE SEQUENCE [LARGE SCALE GENOMIC DNA]</scope>
    <source>
        <strain evidence="6 7">HZ20</strain>
    </source>
</reference>
<dbReference type="InterPro" id="IPR051120">
    <property type="entry name" value="ABC_AA/LPS_Transport"/>
</dbReference>
<feature type="domain" description="ABC transporter" evidence="5">
    <location>
        <begin position="10"/>
        <end position="245"/>
    </location>
</feature>
<gene>
    <name evidence="6" type="ORF">DBV39_03385</name>
</gene>
<dbReference type="PROSITE" id="PS50893">
    <property type="entry name" value="ABC_TRANSPORTER_2"/>
    <property type="match status" value="1"/>
</dbReference>
<evidence type="ECO:0000256" key="2">
    <source>
        <dbReference type="ARBA" id="ARBA00022475"/>
    </source>
</evidence>
<dbReference type="GO" id="GO:0016887">
    <property type="term" value="F:ATP hydrolysis activity"/>
    <property type="evidence" value="ECO:0007669"/>
    <property type="project" value="InterPro"/>
</dbReference>
<keyword evidence="4 6" id="KW-0067">ATP-binding</keyword>
<dbReference type="Pfam" id="PF12399">
    <property type="entry name" value="BCA_ABC_TP_C"/>
    <property type="match status" value="1"/>
</dbReference>
<accession>A0A2R4XGJ2</accession>
<dbReference type="GO" id="GO:0005886">
    <property type="term" value="C:plasma membrane"/>
    <property type="evidence" value="ECO:0007669"/>
    <property type="project" value="TreeGrafter"/>
</dbReference>
<dbReference type="KEGG" id="boz:DBV39_03385"/>
<evidence type="ECO:0000256" key="3">
    <source>
        <dbReference type="ARBA" id="ARBA00022741"/>
    </source>
</evidence>
<evidence type="ECO:0000313" key="7">
    <source>
        <dbReference type="Proteomes" id="UP000244571"/>
    </source>
</evidence>
<dbReference type="InterPro" id="IPR003439">
    <property type="entry name" value="ABC_transporter-like_ATP-bd"/>
</dbReference>
<dbReference type="SUPFAM" id="SSF52540">
    <property type="entry name" value="P-loop containing nucleoside triphosphate hydrolases"/>
    <property type="match status" value="1"/>
</dbReference>